<organism evidence="1 2">
    <name type="scientific">Ditylenchus dipsaci</name>
    <dbReference type="NCBI Taxonomy" id="166011"/>
    <lineage>
        <taxon>Eukaryota</taxon>
        <taxon>Metazoa</taxon>
        <taxon>Ecdysozoa</taxon>
        <taxon>Nematoda</taxon>
        <taxon>Chromadorea</taxon>
        <taxon>Rhabditida</taxon>
        <taxon>Tylenchina</taxon>
        <taxon>Tylenchomorpha</taxon>
        <taxon>Sphaerularioidea</taxon>
        <taxon>Anguinidae</taxon>
        <taxon>Anguininae</taxon>
        <taxon>Ditylenchus</taxon>
    </lineage>
</organism>
<evidence type="ECO:0000313" key="2">
    <source>
        <dbReference type="WBParaSite" id="jg22260"/>
    </source>
</evidence>
<dbReference type="Proteomes" id="UP000887574">
    <property type="component" value="Unplaced"/>
</dbReference>
<reference evidence="2" key="1">
    <citation type="submission" date="2022-11" db="UniProtKB">
        <authorList>
            <consortium name="WormBaseParasite"/>
        </authorList>
    </citation>
    <scope>IDENTIFICATION</scope>
</reference>
<sequence>MCEPFSVIVVFEVFDQLWKFTGGQLHSISLGEAQKDVHNAKVYNGFVEGAIPLLSAVTLLSLRTPTVDWDKWARFAYPGCLH</sequence>
<accession>A0A915DRV4</accession>
<dbReference type="AlphaFoldDB" id="A0A915DRV4"/>
<dbReference type="WBParaSite" id="jg22260">
    <property type="protein sequence ID" value="jg22260"/>
    <property type="gene ID" value="jg22260"/>
</dbReference>
<protein>
    <submittedName>
        <fullName evidence="2">Uncharacterized protein</fullName>
    </submittedName>
</protein>
<evidence type="ECO:0000313" key="1">
    <source>
        <dbReference type="Proteomes" id="UP000887574"/>
    </source>
</evidence>
<name>A0A915DRV4_9BILA</name>
<keyword evidence="1" id="KW-1185">Reference proteome</keyword>
<proteinExistence type="predicted"/>